<reference evidence="2 3" key="1">
    <citation type="submission" date="2020-02" db="EMBL/GenBank/DDBJ databases">
        <title>Draft genome sequence of Haematococcus lacustris strain NIES-144.</title>
        <authorList>
            <person name="Morimoto D."/>
            <person name="Nakagawa S."/>
            <person name="Yoshida T."/>
            <person name="Sawayama S."/>
        </authorList>
    </citation>
    <scope>NUCLEOTIDE SEQUENCE [LARGE SCALE GENOMIC DNA]</scope>
    <source>
        <strain evidence="2 3">NIES-144</strain>
    </source>
</reference>
<protein>
    <submittedName>
        <fullName evidence="2">Uncharacterized protein</fullName>
    </submittedName>
</protein>
<accession>A0A699ZAZ7</accession>
<sequence length="117" mass="12685">MRDAHQHRAVPLRHRFALLVLVLLCVRIQGGALNDGIKTIAGMVGNARRPPTPCCSAPTSIRSAGIGSAMRGALNDGIKTIAGMVGFEEAQPPRDAHQPWVQQVGKHPKTYIFHNFL</sequence>
<feature type="non-terminal residue" evidence="2">
    <location>
        <position position="117"/>
    </location>
</feature>
<dbReference type="Proteomes" id="UP000485058">
    <property type="component" value="Unassembled WGS sequence"/>
</dbReference>
<evidence type="ECO:0000313" key="2">
    <source>
        <dbReference type="EMBL" id="GFH16419.1"/>
    </source>
</evidence>
<evidence type="ECO:0000313" key="3">
    <source>
        <dbReference type="Proteomes" id="UP000485058"/>
    </source>
</evidence>
<comment type="caution">
    <text evidence="2">The sequence shown here is derived from an EMBL/GenBank/DDBJ whole genome shotgun (WGS) entry which is preliminary data.</text>
</comment>
<evidence type="ECO:0000256" key="1">
    <source>
        <dbReference type="SAM" id="SignalP"/>
    </source>
</evidence>
<dbReference type="EMBL" id="BLLF01000996">
    <property type="protein sequence ID" value="GFH16419.1"/>
    <property type="molecule type" value="Genomic_DNA"/>
</dbReference>
<gene>
    <name evidence="2" type="ORF">HaLaN_12836</name>
</gene>
<keyword evidence="3" id="KW-1185">Reference proteome</keyword>
<proteinExistence type="predicted"/>
<name>A0A699ZAZ7_HAELA</name>
<feature type="chain" id="PRO_5025369610" evidence="1">
    <location>
        <begin position="33"/>
        <end position="117"/>
    </location>
</feature>
<dbReference type="AlphaFoldDB" id="A0A699ZAZ7"/>
<keyword evidence="1" id="KW-0732">Signal</keyword>
<organism evidence="2 3">
    <name type="scientific">Haematococcus lacustris</name>
    <name type="common">Green alga</name>
    <name type="synonym">Haematococcus pluvialis</name>
    <dbReference type="NCBI Taxonomy" id="44745"/>
    <lineage>
        <taxon>Eukaryota</taxon>
        <taxon>Viridiplantae</taxon>
        <taxon>Chlorophyta</taxon>
        <taxon>core chlorophytes</taxon>
        <taxon>Chlorophyceae</taxon>
        <taxon>CS clade</taxon>
        <taxon>Chlamydomonadales</taxon>
        <taxon>Haematococcaceae</taxon>
        <taxon>Haematococcus</taxon>
    </lineage>
</organism>
<feature type="signal peptide" evidence="1">
    <location>
        <begin position="1"/>
        <end position="32"/>
    </location>
</feature>